<organism evidence="3 4">
    <name type="scientific">Hymenobacter koreensis</name>
    <dbReference type="NCBI Taxonomy" id="1084523"/>
    <lineage>
        <taxon>Bacteria</taxon>
        <taxon>Pseudomonadati</taxon>
        <taxon>Bacteroidota</taxon>
        <taxon>Cytophagia</taxon>
        <taxon>Cytophagales</taxon>
        <taxon>Hymenobacteraceae</taxon>
        <taxon>Hymenobacter</taxon>
    </lineage>
</organism>
<keyword evidence="2" id="KW-0472">Membrane</keyword>
<evidence type="ECO:0000256" key="1">
    <source>
        <dbReference type="SAM" id="MobiDB-lite"/>
    </source>
</evidence>
<evidence type="ECO:0000256" key="2">
    <source>
        <dbReference type="SAM" id="Phobius"/>
    </source>
</evidence>
<feature type="transmembrane region" description="Helical" evidence="2">
    <location>
        <begin position="6"/>
        <end position="23"/>
    </location>
</feature>
<evidence type="ECO:0000313" key="4">
    <source>
        <dbReference type="Proteomes" id="UP001500454"/>
    </source>
</evidence>
<dbReference type="Proteomes" id="UP001500454">
    <property type="component" value="Unassembled WGS sequence"/>
</dbReference>
<keyword evidence="4" id="KW-1185">Reference proteome</keyword>
<feature type="compositionally biased region" description="Basic and acidic residues" evidence="1">
    <location>
        <begin position="95"/>
        <end position="110"/>
    </location>
</feature>
<gene>
    <name evidence="3" type="ORF">GCM10023186_29090</name>
</gene>
<evidence type="ECO:0000313" key="3">
    <source>
        <dbReference type="EMBL" id="GAA4385581.1"/>
    </source>
</evidence>
<feature type="region of interest" description="Disordered" evidence="1">
    <location>
        <begin position="33"/>
        <end position="141"/>
    </location>
</feature>
<comment type="caution">
    <text evidence="3">The sequence shown here is derived from an EMBL/GenBank/DDBJ whole genome shotgun (WGS) entry which is preliminary data.</text>
</comment>
<feature type="compositionally biased region" description="Low complexity" evidence="1">
    <location>
        <begin position="76"/>
        <end position="90"/>
    </location>
</feature>
<keyword evidence="2" id="KW-0812">Transmembrane</keyword>
<dbReference type="RefSeq" id="WP_345225400.1">
    <property type="nucleotide sequence ID" value="NZ_BAABHA010000010.1"/>
</dbReference>
<sequence>MPEKLQTLLFILLGIVVFVISMVRKAREAMRREAQERKLPLPGDQRPTSRPVRPPSAPSFDDLLQQMKEQNRRGQATTAAPTAPTPETTPGNRPIPREVARETRTLEAPKRAAQSLEEAALDRPARSQERQKPIARRADTLPRVSVAHGNEDYWSRKAAEPRVAPVATGASIARRLHNPADVRTAFILSEVLQRRFEV</sequence>
<reference evidence="4" key="1">
    <citation type="journal article" date="2019" name="Int. J. Syst. Evol. Microbiol.">
        <title>The Global Catalogue of Microorganisms (GCM) 10K type strain sequencing project: providing services to taxonomists for standard genome sequencing and annotation.</title>
        <authorList>
            <consortium name="The Broad Institute Genomics Platform"/>
            <consortium name="The Broad Institute Genome Sequencing Center for Infectious Disease"/>
            <person name="Wu L."/>
            <person name="Ma J."/>
        </authorList>
    </citation>
    <scope>NUCLEOTIDE SEQUENCE [LARGE SCALE GENOMIC DNA]</scope>
    <source>
        <strain evidence="4">JCM 17924</strain>
    </source>
</reference>
<dbReference type="EMBL" id="BAABHA010000010">
    <property type="protein sequence ID" value="GAA4385581.1"/>
    <property type="molecule type" value="Genomic_DNA"/>
</dbReference>
<keyword evidence="2" id="KW-1133">Transmembrane helix</keyword>
<feature type="compositionally biased region" description="Basic and acidic residues" evidence="1">
    <location>
        <begin position="120"/>
        <end position="140"/>
    </location>
</feature>
<proteinExistence type="predicted"/>
<accession>A0ABP8J5P3</accession>
<name>A0ABP8J5P3_9BACT</name>
<protein>
    <submittedName>
        <fullName evidence="3">Uncharacterized protein</fullName>
    </submittedName>
</protein>